<evidence type="ECO:0000313" key="2">
    <source>
        <dbReference type="Proteomes" id="UP000535511"/>
    </source>
</evidence>
<dbReference type="RefSeq" id="WP_179664596.1">
    <property type="nucleotide sequence ID" value="NZ_JACCBG010000001.1"/>
</dbReference>
<dbReference type="EMBL" id="JACCBG010000001">
    <property type="protein sequence ID" value="NYD43031.1"/>
    <property type="molecule type" value="Genomic_DNA"/>
</dbReference>
<reference evidence="1 2" key="1">
    <citation type="submission" date="2020-07" db="EMBL/GenBank/DDBJ databases">
        <title>Sequencing the genomes of 1000 actinobacteria strains.</title>
        <authorList>
            <person name="Klenk H.-P."/>
        </authorList>
    </citation>
    <scope>NUCLEOTIDE SEQUENCE [LARGE SCALE GENOMIC DNA]</scope>
    <source>
        <strain evidence="1 2">DSM 21350</strain>
    </source>
</reference>
<evidence type="ECO:0000313" key="1">
    <source>
        <dbReference type="EMBL" id="NYD43031.1"/>
    </source>
</evidence>
<gene>
    <name evidence="1" type="ORF">BJZ21_003114</name>
</gene>
<dbReference type="Pfam" id="PF10905">
    <property type="entry name" value="DUF2695"/>
    <property type="match status" value="1"/>
</dbReference>
<organism evidence="1 2">
    <name type="scientific">Nocardioides panaciterrulae</name>
    <dbReference type="NCBI Taxonomy" id="661492"/>
    <lineage>
        <taxon>Bacteria</taxon>
        <taxon>Bacillati</taxon>
        <taxon>Actinomycetota</taxon>
        <taxon>Actinomycetes</taxon>
        <taxon>Propionibacteriales</taxon>
        <taxon>Nocardioidaceae</taxon>
        <taxon>Nocardioides</taxon>
    </lineage>
</organism>
<dbReference type="Proteomes" id="UP000535511">
    <property type="component" value="Unassembled WGS sequence"/>
</dbReference>
<keyword evidence="2" id="KW-1185">Reference proteome</keyword>
<dbReference type="InterPro" id="IPR024248">
    <property type="entry name" value="DUF2695"/>
</dbReference>
<proteinExistence type="predicted"/>
<evidence type="ECO:0008006" key="3">
    <source>
        <dbReference type="Google" id="ProtNLM"/>
    </source>
</evidence>
<sequence length="128" mass="14562">MDEMTLVEQLEAELRVVADAATLPGRSECLACYVARMLEEFGCNTTLRWSQRFRELRSPTATGLERRLGGMGGFCDCEIFLNGLRLARPMLVRDVHTDEVEPPEELPACAGVRRTSTRWCANWERHQC</sequence>
<comment type="caution">
    <text evidence="1">The sequence shown here is derived from an EMBL/GenBank/DDBJ whole genome shotgun (WGS) entry which is preliminary data.</text>
</comment>
<protein>
    <recommendedName>
        <fullName evidence="3">DUF2695 domain-containing protein</fullName>
    </recommendedName>
</protein>
<dbReference type="AlphaFoldDB" id="A0A7Y9E879"/>
<accession>A0A7Y9E879</accession>
<name>A0A7Y9E879_9ACTN</name>